<comment type="caution">
    <text evidence="2">The sequence shown here is derived from an EMBL/GenBank/DDBJ whole genome shotgun (WGS) entry which is preliminary data.</text>
</comment>
<protein>
    <submittedName>
        <fullName evidence="2">Uncharacterized protein</fullName>
    </submittedName>
</protein>
<gene>
    <name evidence="2" type="ORF">BBK14_13570</name>
</gene>
<reference evidence="3" key="1">
    <citation type="submission" date="2016-07" db="EMBL/GenBank/DDBJ databases">
        <title>Frankia sp. NRRL B-16219 Genome sequencing.</title>
        <authorList>
            <person name="Ghodhbane-Gtari F."/>
            <person name="Swanson E."/>
            <person name="Gueddou A."/>
            <person name="Louati M."/>
            <person name="Nouioui I."/>
            <person name="Hezbri K."/>
            <person name="Abebe-Akele F."/>
            <person name="Simpson S."/>
            <person name="Morris K."/>
            <person name="Thomas K."/>
            <person name="Gtari M."/>
            <person name="Tisa L.S."/>
        </authorList>
    </citation>
    <scope>NUCLEOTIDE SEQUENCE [LARGE SCALE GENOMIC DNA]</scope>
    <source>
        <strain evidence="3">NRRL B-16219</strain>
    </source>
</reference>
<feature type="compositionally biased region" description="Polar residues" evidence="1">
    <location>
        <begin position="57"/>
        <end position="70"/>
    </location>
</feature>
<evidence type="ECO:0000313" key="3">
    <source>
        <dbReference type="Proteomes" id="UP000179769"/>
    </source>
</evidence>
<organism evidence="2 3">
    <name type="scientific">Parafrankia soli</name>
    <dbReference type="NCBI Taxonomy" id="2599596"/>
    <lineage>
        <taxon>Bacteria</taxon>
        <taxon>Bacillati</taxon>
        <taxon>Actinomycetota</taxon>
        <taxon>Actinomycetes</taxon>
        <taxon>Frankiales</taxon>
        <taxon>Frankiaceae</taxon>
        <taxon>Parafrankia</taxon>
    </lineage>
</organism>
<evidence type="ECO:0000313" key="2">
    <source>
        <dbReference type="EMBL" id="OHV39695.1"/>
    </source>
</evidence>
<evidence type="ECO:0000256" key="1">
    <source>
        <dbReference type="SAM" id="MobiDB-lite"/>
    </source>
</evidence>
<proteinExistence type="predicted"/>
<dbReference type="EMBL" id="MAXA01000091">
    <property type="protein sequence ID" value="OHV39695.1"/>
    <property type="molecule type" value="Genomic_DNA"/>
</dbReference>
<name>A0A1S1R2D7_9ACTN</name>
<dbReference type="Proteomes" id="UP000179769">
    <property type="component" value="Unassembled WGS sequence"/>
</dbReference>
<sequence>MARKPKICPDCKGKGKKGAQLCRACNPSGAIGDIAAGVARRAANRLNGRAIKVTGVGLTQTNRGRQSTRASDGVPGGSSGATRCSCGATTWLHISPRGAMTCLPGHGCNPRR</sequence>
<keyword evidence="3" id="KW-1185">Reference proteome</keyword>
<accession>A0A1S1R2D7</accession>
<dbReference type="OrthoDB" id="3218131at2"/>
<dbReference type="AlphaFoldDB" id="A0A1S1R2D7"/>
<feature type="region of interest" description="Disordered" evidence="1">
    <location>
        <begin position="57"/>
        <end position="81"/>
    </location>
</feature>
<dbReference type="RefSeq" id="WP_071061066.1">
    <property type="nucleotide sequence ID" value="NZ_MAXA01000091.1"/>
</dbReference>